<evidence type="ECO:0000259" key="2">
    <source>
        <dbReference type="PROSITE" id="PS51186"/>
    </source>
</evidence>
<dbReference type="PANTHER" id="PTHR13947:SF37">
    <property type="entry name" value="LD18367P"/>
    <property type="match status" value="1"/>
</dbReference>
<accession>A0A1Y3GFK0</accession>
<protein>
    <submittedName>
        <fullName evidence="3">Acetyltransferase GNAT family</fullName>
    </submittedName>
</protein>
<dbReference type="EMBL" id="MRZU01000004">
    <property type="protein sequence ID" value="OUJ18235.1"/>
    <property type="molecule type" value="Genomic_DNA"/>
</dbReference>
<reference evidence="3 4" key="1">
    <citation type="submission" date="2016-12" db="EMBL/GenBank/DDBJ databases">
        <title>Discovery of methanogenic haloarchaea.</title>
        <authorList>
            <person name="Sorokin D.Y."/>
            <person name="Makarova K.S."/>
            <person name="Abbas B."/>
            <person name="Ferrer M."/>
            <person name="Golyshin P.N."/>
        </authorList>
    </citation>
    <scope>NUCLEOTIDE SEQUENCE [LARGE SCALE GENOMIC DNA]</scope>
    <source>
        <strain evidence="3">AMET1</strain>
    </source>
</reference>
<dbReference type="RefSeq" id="WP_086637524.1">
    <property type="nucleotide sequence ID" value="NZ_MRZU01000004.1"/>
</dbReference>
<dbReference type="Gene3D" id="3.40.630.30">
    <property type="match status" value="1"/>
</dbReference>
<organism evidence="3 4">
    <name type="scientific">Methanonatronarchaeum thermophilum</name>
    <dbReference type="NCBI Taxonomy" id="1927129"/>
    <lineage>
        <taxon>Archaea</taxon>
        <taxon>Methanobacteriati</taxon>
        <taxon>Methanobacteriota</taxon>
        <taxon>Methanonatronarchaeia</taxon>
        <taxon>Methanonatronarchaeales</taxon>
        <taxon>Methanonatronarchaeaceae</taxon>
        <taxon>Methanonatronarchaeum</taxon>
    </lineage>
</organism>
<comment type="caution">
    <text evidence="3">The sequence shown here is derived from an EMBL/GenBank/DDBJ whole genome shotgun (WGS) entry which is preliminary data.</text>
</comment>
<dbReference type="AlphaFoldDB" id="A0A1Y3GFK0"/>
<gene>
    <name evidence="3" type="ORF">AMET1_1140</name>
</gene>
<dbReference type="PANTHER" id="PTHR13947">
    <property type="entry name" value="GNAT FAMILY N-ACETYLTRANSFERASE"/>
    <property type="match status" value="1"/>
</dbReference>
<dbReference type="InterPro" id="IPR000182">
    <property type="entry name" value="GNAT_dom"/>
</dbReference>
<dbReference type="SUPFAM" id="SSF55729">
    <property type="entry name" value="Acyl-CoA N-acyltransferases (Nat)"/>
    <property type="match status" value="1"/>
</dbReference>
<dbReference type="Proteomes" id="UP000195137">
    <property type="component" value="Unassembled WGS sequence"/>
</dbReference>
<dbReference type="Pfam" id="PF00583">
    <property type="entry name" value="Acetyltransf_1"/>
    <property type="match status" value="1"/>
</dbReference>
<dbReference type="GO" id="GO:0008080">
    <property type="term" value="F:N-acetyltransferase activity"/>
    <property type="evidence" value="ECO:0007669"/>
    <property type="project" value="InterPro"/>
</dbReference>
<sequence>MSGKIQIRRATRDDLSFIAWVMCAATRGHLQEGSSDCRLSNLLEKNSIDDITDFFKHLATTDQIHYGHISKFWVAEYEGEMAGAMSSFSLKECDEDMFKEAVNTVIDNLKTQKNIEGLEDWLSKFDLDYPEGDQEAWGIEMVAVLPEFRGLGITDHLFQRIFHEAREEGYNKVQIGYIIGNKAAEKAYKRNGFSVTGEYKDPEYAKLMGSPGFKIMVKKLN</sequence>
<dbReference type="CDD" id="cd04301">
    <property type="entry name" value="NAT_SF"/>
    <property type="match status" value="1"/>
</dbReference>
<evidence type="ECO:0000313" key="3">
    <source>
        <dbReference type="EMBL" id="OUJ18235.1"/>
    </source>
</evidence>
<keyword evidence="1 3" id="KW-0808">Transferase</keyword>
<dbReference type="InterPro" id="IPR016181">
    <property type="entry name" value="Acyl_CoA_acyltransferase"/>
</dbReference>
<proteinExistence type="predicted"/>
<evidence type="ECO:0000256" key="1">
    <source>
        <dbReference type="ARBA" id="ARBA00022679"/>
    </source>
</evidence>
<dbReference type="InterPro" id="IPR050769">
    <property type="entry name" value="NAT_camello-type"/>
</dbReference>
<feature type="domain" description="N-acetyltransferase" evidence="2">
    <location>
        <begin position="5"/>
        <end position="221"/>
    </location>
</feature>
<name>A0A1Y3GFK0_9EURY</name>
<evidence type="ECO:0000313" key="4">
    <source>
        <dbReference type="Proteomes" id="UP000195137"/>
    </source>
</evidence>
<dbReference type="PROSITE" id="PS51186">
    <property type="entry name" value="GNAT"/>
    <property type="match status" value="1"/>
</dbReference>
<keyword evidence="4" id="KW-1185">Reference proteome</keyword>